<evidence type="ECO:0008006" key="5">
    <source>
        <dbReference type="Google" id="ProtNLM"/>
    </source>
</evidence>
<protein>
    <recommendedName>
        <fullName evidence="5">DUF2789 domain-containing protein</fullName>
    </recommendedName>
</protein>
<accession>A0A0J6GDZ6</accession>
<sequence length="79" mass="8777">MDETPNTLEHLFEQLGLAADEASIEAFIASHSPLPEDVKLADAPFWSSAQSQFLKEKLLEDGSWAIVIDELNLSLHQAR</sequence>
<keyword evidence="4" id="KW-1185">Reference proteome</keyword>
<dbReference type="STRING" id="47884.SAMN04490203_1895"/>
<organism evidence="1 3">
    <name type="scientific">Pseudomonas taetrolens</name>
    <dbReference type="NCBI Taxonomy" id="47884"/>
    <lineage>
        <taxon>Bacteria</taxon>
        <taxon>Pseudomonadati</taxon>
        <taxon>Pseudomonadota</taxon>
        <taxon>Gammaproteobacteria</taxon>
        <taxon>Pseudomonadales</taxon>
        <taxon>Pseudomonadaceae</taxon>
        <taxon>Pseudomonas</taxon>
    </lineage>
</organism>
<dbReference type="OrthoDB" id="5828847at2"/>
<evidence type="ECO:0000313" key="4">
    <source>
        <dbReference type="Proteomes" id="UP000183155"/>
    </source>
</evidence>
<dbReference type="EMBL" id="FNRS01000001">
    <property type="protein sequence ID" value="SEC15141.1"/>
    <property type="molecule type" value="Genomic_DNA"/>
</dbReference>
<dbReference type="RefSeq" id="WP_048383381.1">
    <property type="nucleotide sequence ID" value="NZ_FNRS01000001.1"/>
</dbReference>
<proteinExistence type="predicted"/>
<evidence type="ECO:0000313" key="1">
    <source>
        <dbReference type="EMBL" id="KMM82981.1"/>
    </source>
</evidence>
<evidence type="ECO:0000313" key="3">
    <source>
        <dbReference type="Proteomes" id="UP000036395"/>
    </source>
</evidence>
<name>A0A0J6GDZ6_PSETA</name>
<dbReference type="Pfam" id="PF10982">
    <property type="entry name" value="DUF2789"/>
    <property type="match status" value="1"/>
</dbReference>
<dbReference type="EMBL" id="JYLA01000009">
    <property type="protein sequence ID" value="KMM82981.1"/>
    <property type="molecule type" value="Genomic_DNA"/>
</dbReference>
<evidence type="ECO:0000313" key="2">
    <source>
        <dbReference type="EMBL" id="SEC15141.1"/>
    </source>
</evidence>
<reference evidence="2 4" key="2">
    <citation type="submission" date="2016-10" db="EMBL/GenBank/DDBJ databases">
        <authorList>
            <person name="Varghese N."/>
            <person name="Submissions S."/>
        </authorList>
    </citation>
    <scope>NUCLEOTIDE SEQUENCE [LARGE SCALE GENOMIC DNA]</scope>
    <source>
        <strain evidence="2 4">BS3652</strain>
    </source>
</reference>
<dbReference type="Proteomes" id="UP000036395">
    <property type="component" value="Unassembled WGS sequence"/>
</dbReference>
<dbReference type="InterPro" id="IPR038086">
    <property type="entry name" value="DUF2789_sf"/>
</dbReference>
<comment type="caution">
    <text evidence="1">The sequence shown here is derived from an EMBL/GenBank/DDBJ whole genome shotgun (WGS) entry which is preliminary data.</text>
</comment>
<dbReference type="Gene3D" id="1.10.10.1130">
    <property type="entry name" value="Uncharacterised protein PF10982, DUF2789"/>
    <property type="match status" value="1"/>
</dbReference>
<dbReference type="Proteomes" id="UP000183155">
    <property type="component" value="Unassembled WGS sequence"/>
</dbReference>
<gene>
    <name evidence="2" type="ORF">SAMN04490203_1895</name>
    <name evidence="1" type="ORF">TU78_20235</name>
</gene>
<dbReference type="InterPro" id="IPR021250">
    <property type="entry name" value="DUF2789"/>
</dbReference>
<dbReference type="AlphaFoldDB" id="A0A0J6GDZ6"/>
<reference evidence="1 3" key="1">
    <citation type="submission" date="2015-02" db="EMBL/GenBank/DDBJ databases">
        <title>Pseudomonas helleri sp. nov. and Pseudomonas weihenstephanensis sp. nov., isolated from raw cows milk.</title>
        <authorList>
            <person name="von Neubeck M."/>
            <person name="Huptas C."/>
            <person name="Wenning M."/>
            <person name="Scherer S."/>
        </authorList>
    </citation>
    <scope>NUCLEOTIDE SEQUENCE [LARGE SCALE GENOMIC DNA]</scope>
    <source>
        <strain evidence="1 3">DSM 21104</strain>
    </source>
</reference>
<dbReference type="PATRIC" id="fig|47884.3.peg.4552"/>